<sequence>MKIRNSTIRLLGLLLLIALTVQVSGLTCVAEDLSFSAYGTQADYHSNEPASDGQDTAIPGDTGDLHQCSCHLSFTRISPATITSISSVVVTVTPLRQLFTKNISTSIFQPPQIVL</sequence>
<dbReference type="AlphaFoldDB" id="A0A3B0W255"/>
<gene>
    <name evidence="1" type="ORF">MNBD_DELTA02-566</name>
</gene>
<accession>A0A3B0W255</accession>
<proteinExistence type="predicted"/>
<dbReference type="EMBL" id="UOEZ01000077">
    <property type="protein sequence ID" value="VAW38656.1"/>
    <property type="molecule type" value="Genomic_DNA"/>
</dbReference>
<reference evidence="1" key="1">
    <citation type="submission" date="2018-06" db="EMBL/GenBank/DDBJ databases">
        <authorList>
            <person name="Zhirakovskaya E."/>
        </authorList>
    </citation>
    <scope>NUCLEOTIDE SEQUENCE</scope>
</reference>
<name>A0A3B0W255_9ZZZZ</name>
<evidence type="ECO:0000313" key="1">
    <source>
        <dbReference type="EMBL" id="VAW38656.1"/>
    </source>
</evidence>
<protein>
    <submittedName>
        <fullName evidence="1">Uncharacterized protein</fullName>
    </submittedName>
</protein>
<organism evidence="1">
    <name type="scientific">hydrothermal vent metagenome</name>
    <dbReference type="NCBI Taxonomy" id="652676"/>
    <lineage>
        <taxon>unclassified sequences</taxon>
        <taxon>metagenomes</taxon>
        <taxon>ecological metagenomes</taxon>
    </lineage>
</organism>